<feature type="chain" id="PRO_5045335755" evidence="7">
    <location>
        <begin position="24"/>
        <end position="210"/>
    </location>
</feature>
<comment type="caution">
    <text evidence="9">The sequence shown here is derived from an EMBL/GenBank/DDBJ whole genome shotgun (WGS) entry which is preliminary data.</text>
</comment>
<dbReference type="RefSeq" id="WP_061256365.1">
    <property type="nucleotide sequence ID" value="NZ_JBFALK010000027.1"/>
</dbReference>
<dbReference type="SUPFAM" id="SSF81296">
    <property type="entry name" value="E set domains"/>
    <property type="match status" value="1"/>
</dbReference>
<proteinExistence type="predicted"/>
<feature type="region of interest" description="Disordered" evidence="5">
    <location>
        <begin position="126"/>
        <end position="180"/>
    </location>
</feature>
<keyword evidence="6" id="KW-0812">Transmembrane</keyword>
<dbReference type="Pfam" id="PF04234">
    <property type="entry name" value="CopC"/>
    <property type="match status" value="1"/>
</dbReference>
<dbReference type="PANTHER" id="PTHR34820:SF4">
    <property type="entry name" value="INNER MEMBRANE PROTEIN YEBZ"/>
    <property type="match status" value="1"/>
</dbReference>
<keyword evidence="10" id="KW-1185">Reference proteome</keyword>
<dbReference type="InterPro" id="IPR007348">
    <property type="entry name" value="CopC_dom"/>
</dbReference>
<evidence type="ECO:0000256" key="7">
    <source>
        <dbReference type="SAM" id="SignalP"/>
    </source>
</evidence>
<feature type="signal peptide" evidence="7">
    <location>
        <begin position="1"/>
        <end position="23"/>
    </location>
</feature>
<evidence type="ECO:0000256" key="4">
    <source>
        <dbReference type="ARBA" id="ARBA00023008"/>
    </source>
</evidence>
<organism evidence="9 10">
    <name type="scientific">Microtetraspora glauca</name>
    <dbReference type="NCBI Taxonomy" id="1996"/>
    <lineage>
        <taxon>Bacteria</taxon>
        <taxon>Bacillati</taxon>
        <taxon>Actinomycetota</taxon>
        <taxon>Actinomycetes</taxon>
        <taxon>Streptosporangiales</taxon>
        <taxon>Streptosporangiaceae</taxon>
        <taxon>Microtetraspora</taxon>
    </lineage>
</organism>
<feature type="domain" description="CopC" evidence="8">
    <location>
        <begin position="29"/>
        <end position="119"/>
    </location>
</feature>
<evidence type="ECO:0000259" key="8">
    <source>
        <dbReference type="Pfam" id="PF04234"/>
    </source>
</evidence>
<accession>A0ABV3GR98</accession>
<dbReference type="PANTHER" id="PTHR34820">
    <property type="entry name" value="INNER MEMBRANE PROTEIN YEBZ"/>
    <property type="match status" value="1"/>
</dbReference>
<dbReference type="InterPro" id="IPR014756">
    <property type="entry name" value="Ig_E-set"/>
</dbReference>
<keyword evidence="6" id="KW-1133">Transmembrane helix</keyword>
<dbReference type="EMBL" id="JBFALK010000027">
    <property type="protein sequence ID" value="MEV0974150.1"/>
    <property type="molecule type" value="Genomic_DNA"/>
</dbReference>
<keyword evidence="2" id="KW-0479">Metal-binding</keyword>
<dbReference type="InterPro" id="IPR014755">
    <property type="entry name" value="Cu-Rt/internalin_Ig-like"/>
</dbReference>
<dbReference type="Proteomes" id="UP001551675">
    <property type="component" value="Unassembled WGS sequence"/>
</dbReference>
<protein>
    <submittedName>
        <fullName evidence="9">Copper resistance CopC family protein</fullName>
    </submittedName>
</protein>
<dbReference type="Gene3D" id="2.60.40.1220">
    <property type="match status" value="1"/>
</dbReference>
<feature type="compositionally biased region" description="Low complexity" evidence="5">
    <location>
        <begin position="126"/>
        <end position="142"/>
    </location>
</feature>
<evidence type="ECO:0000313" key="10">
    <source>
        <dbReference type="Proteomes" id="UP001551675"/>
    </source>
</evidence>
<evidence type="ECO:0000256" key="6">
    <source>
        <dbReference type="SAM" id="Phobius"/>
    </source>
</evidence>
<keyword evidence="3 7" id="KW-0732">Signal</keyword>
<evidence type="ECO:0000256" key="2">
    <source>
        <dbReference type="ARBA" id="ARBA00022723"/>
    </source>
</evidence>
<evidence type="ECO:0000256" key="1">
    <source>
        <dbReference type="ARBA" id="ARBA00004196"/>
    </source>
</evidence>
<keyword evidence="6" id="KW-0472">Membrane</keyword>
<gene>
    <name evidence="9" type="ORF">AB0I59_36620</name>
</gene>
<sequence length="210" mass="21485">MRKSPLAALIAFVATLLLGTALAMPALAHTSLKSSDPKENARVDGLTKVSLVFTESVRFPVVLVRGSDGKKYETGDPTLDGPKVTQAVADSLPAGAYTVAWRVVSSDGHPIEGEIPFTVVASEAARATPDTGATPTASAPTPGIEPSVQPSVEPSVEPTAGPTFVQAGDDQAQDAQDEGGQGAVPAWVWIAVFGVAGVGIGMALSMRKKP</sequence>
<reference evidence="9 10" key="1">
    <citation type="submission" date="2024-06" db="EMBL/GenBank/DDBJ databases">
        <title>The Natural Products Discovery Center: Release of the First 8490 Sequenced Strains for Exploring Actinobacteria Biosynthetic Diversity.</title>
        <authorList>
            <person name="Kalkreuter E."/>
            <person name="Kautsar S.A."/>
            <person name="Yang D."/>
            <person name="Bader C.D."/>
            <person name="Teijaro C.N."/>
            <person name="Fluegel L."/>
            <person name="Davis C.M."/>
            <person name="Simpson J.R."/>
            <person name="Lauterbach L."/>
            <person name="Steele A.D."/>
            <person name="Gui C."/>
            <person name="Meng S."/>
            <person name="Li G."/>
            <person name="Viehrig K."/>
            <person name="Ye F."/>
            <person name="Su P."/>
            <person name="Kiefer A.F."/>
            <person name="Nichols A."/>
            <person name="Cepeda A.J."/>
            <person name="Yan W."/>
            <person name="Fan B."/>
            <person name="Jiang Y."/>
            <person name="Adhikari A."/>
            <person name="Zheng C.-J."/>
            <person name="Schuster L."/>
            <person name="Cowan T.M."/>
            <person name="Smanski M.J."/>
            <person name="Chevrette M.G."/>
            <person name="De Carvalho L.P.S."/>
            <person name="Shen B."/>
        </authorList>
    </citation>
    <scope>NUCLEOTIDE SEQUENCE [LARGE SCALE GENOMIC DNA]</scope>
    <source>
        <strain evidence="9 10">NPDC050100</strain>
    </source>
</reference>
<keyword evidence="4" id="KW-0186">Copper</keyword>
<evidence type="ECO:0000256" key="5">
    <source>
        <dbReference type="SAM" id="MobiDB-lite"/>
    </source>
</evidence>
<comment type="subcellular location">
    <subcellularLocation>
        <location evidence="1">Cell envelope</location>
    </subcellularLocation>
</comment>
<feature type="transmembrane region" description="Helical" evidence="6">
    <location>
        <begin position="186"/>
        <end position="204"/>
    </location>
</feature>
<dbReference type="InterPro" id="IPR032694">
    <property type="entry name" value="CopC/D"/>
</dbReference>
<evidence type="ECO:0000256" key="3">
    <source>
        <dbReference type="ARBA" id="ARBA00022729"/>
    </source>
</evidence>
<evidence type="ECO:0000313" key="9">
    <source>
        <dbReference type="EMBL" id="MEV0974150.1"/>
    </source>
</evidence>
<name>A0ABV3GR98_MICGL</name>